<dbReference type="InterPro" id="IPR011990">
    <property type="entry name" value="TPR-like_helical_dom_sf"/>
</dbReference>
<dbReference type="AlphaFoldDB" id="A0A0G4K3N6"/>
<keyword evidence="2 3" id="KW-0802">TPR repeat</keyword>
<dbReference type="Gene3D" id="1.25.40.10">
    <property type="entry name" value="Tetratricopeptide repeat domain"/>
    <property type="match status" value="2"/>
</dbReference>
<evidence type="ECO:0000256" key="2">
    <source>
        <dbReference type="ARBA" id="ARBA00022803"/>
    </source>
</evidence>
<feature type="repeat" description="TPR" evidence="3">
    <location>
        <begin position="84"/>
        <end position="117"/>
    </location>
</feature>
<evidence type="ECO:0000256" key="1">
    <source>
        <dbReference type="ARBA" id="ARBA00022737"/>
    </source>
</evidence>
<dbReference type="PANTHER" id="PTHR44858">
    <property type="entry name" value="TETRATRICOPEPTIDE REPEAT PROTEIN 6"/>
    <property type="match status" value="1"/>
</dbReference>
<name>A0A0G4K3N6_9SPIR</name>
<dbReference type="SMART" id="SM00028">
    <property type="entry name" value="TPR"/>
    <property type="match status" value="6"/>
</dbReference>
<organism evidence="4 5">
    <name type="scientific">Brachyspira suanatina</name>
    <dbReference type="NCBI Taxonomy" id="381802"/>
    <lineage>
        <taxon>Bacteria</taxon>
        <taxon>Pseudomonadati</taxon>
        <taxon>Spirochaetota</taxon>
        <taxon>Spirochaetia</taxon>
        <taxon>Brachyspirales</taxon>
        <taxon>Brachyspiraceae</taxon>
        <taxon>Brachyspira</taxon>
    </lineage>
</organism>
<accession>A0A0G4K3N6</accession>
<dbReference type="PANTHER" id="PTHR44858:SF1">
    <property type="entry name" value="UDP-N-ACETYLGLUCOSAMINE--PEPTIDE N-ACETYLGLUCOSAMINYLTRANSFERASE SPINDLY-RELATED"/>
    <property type="match status" value="1"/>
</dbReference>
<gene>
    <name evidence="4" type="ORF">BRSU_0168</name>
</gene>
<dbReference type="RefSeq" id="WP_048593358.1">
    <property type="nucleotide sequence ID" value="NZ_CVLB01000001.1"/>
</dbReference>
<sequence>MDFSTEMENLLAKKELDKVIKRCKELIESSLKHQSDNSKLFDLALAYYYLGRAQSDHNQAIECYNKSVKYCDELIKLNSYSNMNKVYHIRGLDNHYLAKYKEAVKDYDKAIELNRNDYNTIYNKTLSLSQLKEYQESIDILKKIVDKVDHKLKIDIYNNIGLYLYYLGYFKESLHYLNESIKRNDKHYSAYFNRGITKAALLEYNEAIEDFNIGISINSHDFRAYYYRAILRLEIKNYEYAILDFDKMASLDENFGILNILNIIMDFDYCLENIDAIFNKLISCDNIWKNDKIFSILYDNDAIKKNDNIIKYIKTNLLYQYYLLTILSFNNSFLGNHYNDKVNVNYYLTLNKLMLLLNENTTDRVNANSIRITNITTANDSKEGKILEKILQINNRIIKIENIDNLITFQKSFSRNTDSLTMFRLYGKENDKEFTGASLIIKKDYFNDNKIMSKLIPMDIFNQNYLKRNLYWILYYNEKENILVFNPTNSKYTNVVIDLKEIDTIDNSNYKYANIVNIIKKVFKNIFETVDFINLNVNDDNVKNYIFSYLFENIKYIIKHEAFFEEKELRMLVVYDIESQYIKIDTKIKKLYVDYLKLFDDKSNYIKEIIVGSKVENVESMIEYIRKLLSSKQNKELHSIPVTFSKAPLR</sequence>
<evidence type="ECO:0000256" key="3">
    <source>
        <dbReference type="PROSITE-ProRule" id="PRU00339"/>
    </source>
</evidence>
<evidence type="ECO:0000313" key="5">
    <source>
        <dbReference type="Proteomes" id="UP000043763"/>
    </source>
</evidence>
<feature type="repeat" description="TPR" evidence="3">
    <location>
        <begin position="188"/>
        <end position="221"/>
    </location>
</feature>
<proteinExistence type="predicted"/>
<keyword evidence="5" id="KW-1185">Reference proteome</keyword>
<dbReference type="InterPro" id="IPR050498">
    <property type="entry name" value="Ycf3"/>
</dbReference>
<dbReference type="EMBL" id="CVLB01000001">
    <property type="protein sequence ID" value="CRF31481.1"/>
    <property type="molecule type" value="Genomic_DNA"/>
</dbReference>
<dbReference type="SUPFAM" id="SSF48452">
    <property type="entry name" value="TPR-like"/>
    <property type="match status" value="1"/>
</dbReference>
<evidence type="ECO:0000313" key="4">
    <source>
        <dbReference type="EMBL" id="CRF31481.1"/>
    </source>
</evidence>
<keyword evidence="1" id="KW-0677">Repeat</keyword>
<dbReference type="Proteomes" id="UP000043763">
    <property type="component" value="Unassembled WGS sequence"/>
</dbReference>
<dbReference type="PROSITE" id="PS50005">
    <property type="entry name" value="TPR"/>
    <property type="match status" value="2"/>
</dbReference>
<dbReference type="Pfam" id="PF13181">
    <property type="entry name" value="TPR_8"/>
    <property type="match status" value="2"/>
</dbReference>
<protein>
    <submittedName>
        <fullName evidence="4">Uncharacterized protein</fullName>
    </submittedName>
</protein>
<reference evidence="5" key="1">
    <citation type="submission" date="2015-04" db="EMBL/GenBank/DDBJ databases">
        <authorList>
            <person name="Mushtaq Mamoona"/>
        </authorList>
    </citation>
    <scope>NUCLEOTIDE SEQUENCE [LARGE SCALE GENOMIC DNA]</scope>
    <source>
        <strain evidence="5">AN4859/03</strain>
    </source>
</reference>
<dbReference type="InterPro" id="IPR019734">
    <property type="entry name" value="TPR_rpt"/>
</dbReference>